<sequence length="50" mass="5557">MVFGSRSNMERRTIIFCLFGVGAGGFKCLNAGERIIMICFGMLVQGYVVY</sequence>
<protein>
    <submittedName>
        <fullName evidence="1">Uncharacterized protein</fullName>
    </submittedName>
</protein>
<reference evidence="1 2" key="1">
    <citation type="submission" date="2014-01" db="EMBL/GenBank/DDBJ databases">
        <authorList>
            <person name="Durkin A.S."/>
            <person name="McCorrison J."/>
            <person name="Torralba M."/>
            <person name="Gillis M."/>
            <person name="Haft D.H."/>
            <person name="Methe B."/>
            <person name="Sutton G."/>
            <person name="Nelson K.E."/>
        </authorList>
    </citation>
    <scope>NUCLEOTIDE SEQUENCE [LARGE SCALE GENOMIC DNA]</scope>
    <source>
        <strain evidence="1 2">205/92</strain>
    </source>
</reference>
<dbReference type="EMBL" id="JALD01000072">
    <property type="protein sequence ID" value="EUD09592.1"/>
    <property type="molecule type" value="Genomic_DNA"/>
</dbReference>
<dbReference type="Proteomes" id="UP000022311">
    <property type="component" value="Unassembled WGS sequence"/>
</dbReference>
<evidence type="ECO:0000313" key="2">
    <source>
        <dbReference type="Proteomes" id="UP000022311"/>
    </source>
</evidence>
<accession>A0AAV3M1L5</accession>
<evidence type="ECO:0000313" key="1">
    <source>
        <dbReference type="EMBL" id="EUD09592.1"/>
    </source>
</evidence>
<gene>
    <name evidence="1" type="ORF">HMPREF1563_4040</name>
</gene>
<comment type="caution">
    <text evidence="1">The sequence shown here is derived from an EMBL/GenBank/DDBJ whole genome shotgun (WGS) entry which is preliminary data.</text>
</comment>
<dbReference type="AlphaFoldDB" id="A0AAV3M1L5"/>
<organism evidence="1 2">
    <name type="scientific">Providencia alcalifaciens 205/92</name>
    <dbReference type="NCBI Taxonomy" id="1256988"/>
    <lineage>
        <taxon>Bacteria</taxon>
        <taxon>Pseudomonadati</taxon>
        <taxon>Pseudomonadota</taxon>
        <taxon>Gammaproteobacteria</taxon>
        <taxon>Enterobacterales</taxon>
        <taxon>Morganellaceae</taxon>
        <taxon>Providencia</taxon>
    </lineage>
</organism>
<name>A0AAV3M1L5_9GAMM</name>
<proteinExistence type="predicted"/>